<dbReference type="PANTHER" id="PTHR39087:SF2">
    <property type="entry name" value="UPF0104 MEMBRANE PROTEIN MJ1595"/>
    <property type="match status" value="1"/>
</dbReference>
<dbReference type="Proteomes" id="UP000289629">
    <property type="component" value="Chromosome"/>
</dbReference>
<evidence type="ECO:0000256" key="5">
    <source>
        <dbReference type="ARBA" id="ARBA00023136"/>
    </source>
</evidence>
<feature type="transmembrane region" description="Helical" evidence="6">
    <location>
        <begin position="923"/>
        <end position="944"/>
    </location>
</feature>
<feature type="transmembrane region" description="Helical" evidence="6">
    <location>
        <begin position="578"/>
        <end position="596"/>
    </location>
</feature>
<dbReference type="InterPro" id="IPR022791">
    <property type="entry name" value="L-PG_synthase/AglD"/>
</dbReference>
<feature type="transmembrane region" description="Helical" evidence="6">
    <location>
        <begin position="872"/>
        <end position="892"/>
    </location>
</feature>
<keyword evidence="4 6" id="KW-1133">Transmembrane helix</keyword>
<evidence type="ECO:0000256" key="2">
    <source>
        <dbReference type="ARBA" id="ARBA00022475"/>
    </source>
</evidence>
<dbReference type="RefSeq" id="WP_044635700.1">
    <property type="nucleotide sequence ID" value="NZ_CP007229.1"/>
</dbReference>
<gene>
    <name evidence="7" type="ORF">NCTC10125_00751</name>
</gene>
<feature type="transmembrane region" description="Helical" evidence="6">
    <location>
        <begin position="534"/>
        <end position="553"/>
    </location>
</feature>
<reference evidence="7 8" key="1">
    <citation type="submission" date="2019-01" db="EMBL/GenBank/DDBJ databases">
        <authorList>
            <consortium name="Pathogen Informatics"/>
        </authorList>
    </citation>
    <scope>NUCLEOTIDE SEQUENCE [LARGE SCALE GENOMIC DNA]</scope>
    <source>
        <strain evidence="7 8">NCTC10125</strain>
    </source>
</reference>
<dbReference type="PANTHER" id="PTHR39087">
    <property type="entry name" value="UPF0104 MEMBRANE PROTEIN MJ1595"/>
    <property type="match status" value="1"/>
</dbReference>
<feature type="transmembrane region" description="Helical" evidence="6">
    <location>
        <begin position="617"/>
        <end position="644"/>
    </location>
</feature>
<evidence type="ECO:0000313" key="7">
    <source>
        <dbReference type="EMBL" id="VEU62718.1"/>
    </source>
</evidence>
<feature type="transmembrane region" description="Helical" evidence="6">
    <location>
        <begin position="726"/>
        <end position="743"/>
    </location>
</feature>
<dbReference type="AlphaFoldDB" id="A0AAJ5NR34"/>
<evidence type="ECO:0000256" key="4">
    <source>
        <dbReference type="ARBA" id="ARBA00022989"/>
    </source>
</evidence>
<sequence>MESLKIKSEPALQNQNLIFFNYESPLELNNSKIIGFISNKPNSIDENYVFSLATIISDFLKQKNLTKILISNSANNFGIAFASIFYSILGADPKRKILIFNENLGYSQKLARHYFINNDFDFFIDIEINWTNKNSNLAILSFFKKNLTFLTYDEEKFINRAEKSLFFFKNNQIERPEKLEINWDHIFEFQKYLNLDLQNLQNLYQFYDPESSFLANFIKTNFETKTIKFLPIKKSFPIENIMKKVSDNSIIWKKITTSSKLSTDVIFWLRKNKIITAHRKNLNFTIIKERDLQLLFLDYVRKNWKNGKHFLVSNQCDNYIVEFIKQNFNAKIQRYCEYTENPETEILKINSQKQEEIILITTESIHFIPKSSEKRTNFGVTPHFSVLWYIKVFEFYKKNNQNIFDVIKAMKNEVNFVFHCKFRMKVSPSNFDKIVNLLVNEKDKEFKPQGFNIKNSSLDKKTINLKVNLQKNDFYTLNYFKPKQQLTLITHFLAKNHTEKQAVFLENTLIDKLKLVNKDSILTKSNQKTNIIKFLIFITTIILILIILFYNFYNSSFTDGSPTKIFVKFYEFFFQPRINRLVFVVAIAHFLFWNISAAFQLRRVFKNQGIKARFRHLFVGSFIATFMQFSTPFSFGGEISYYWYLQRKQYPLKNISTTLTYNALVHQVFNLLIGLVFIPIGFVFYRELFVFDSWEKIVFFIWLIVNIFLNALVLLIIIIISLWKKLQYLLIKIFVWLLNLNFFKKIEDKQRLEFRFQFLIDNFKNHFIEVLSNKMLLTKILLTYKLPIFFVNFSFVILIVAMEKGGFDLRNINFIHYLKFISGFTILQISNNLSPAPGGVGSVDVITKLIFQSYFSEKTSLNLDIFNFANRIYTWFLPYLISAIGIFTVWIGEKRIDRYKEIRRTMKNNLALNFQLKKQDTNFFRYAILFWLIITISSFIFIFVH</sequence>
<feature type="transmembrane region" description="Helical" evidence="6">
    <location>
        <begin position="664"/>
        <end position="685"/>
    </location>
</feature>
<proteinExistence type="predicted"/>
<feature type="transmembrane region" description="Helical" evidence="6">
    <location>
        <begin position="697"/>
        <end position="720"/>
    </location>
</feature>
<comment type="subcellular location">
    <subcellularLocation>
        <location evidence="1">Cell membrane</location>
        <topology evidence="1">Multi-pass membrane protein</topology>
    </subcellularLocation>
</comment>
<evidence type="ECO:0000313" key="8">
    <source>
        <dbReference type="Proteomes" id="UP000289629"/>
    </source>
</evidence>
<dbReference type="Pfam" id="PF03706">
    <property type="entry name" value="LPG_synthase_TM"/>
    <property type="match status" value="1"/>
</dbReference>
<accession>A0AAJ5NR34</accession>
<evidence type="ECO:0000256" key="3">
    <source>
        <dbReference type="ARBA" id="ARBA00022692"/>
    </source>
</evidence>
<evidence type="ECO:0000256" key="1">
    <source>
        <dbReference type="ARBA" id="ARBA00004651"/>
    </source>
</evidence>
<protein>
    <recommendedName>
        <fullName evidence="9">Lysylphosphatidylglycerol synthetase</fullName>
    </recommendedName>
</protein>
<organism evidence="7 8">
    <name type="scientific">Mesomycoplasma dispar</name>
    <dbReference type="NCBI Taxonomy" id="86660"/>
    <lineage>
        <taxon>Bacteria</taxon>
        <taxon>Bacillati</taxon>
        <taxon>Mycoplasmatota</taxon>
        <taxon>Mycoplasmoidales</taxon>
        <taxon>Metamycoplasmataceae</taxon>
        <taxon>Mesomycoplasma</taxon>
    </lineage>
</organism>
<dbReference type="EMBL" id="LR214971">
    <property type="protein sequence ID" value="VEU62718.1"/>
    <property type="molecule type" value="Genomic_DNA"/>
</dbReference>
<dbReference type="KEGG" id="mds:MDIS_03970"/>
<name>A0AAJ5NR34_9BACT</name>
<keyword evidence="5 6" id="KW-0472">Membrane</keyword>
<keyword evidence="2" id="KW-1003">Cell membrane</keyword>
<evidence type="ECO:0008006" key="9">
    <source>
        <dbReference type="Google" id="ProtNLM"/>
    </source>
</evidence>
<evidence type="ECO:0000256" key="6">
    <source>
        <dbReference type="SAM" id="Phobius"/>
    </source>
</evidence>
<dbReference type="GO" id="GO:0005886">
    <property type="term" value="C:plasma membrane"/>
    <property type="evidence" value="ECO:0007669"/>
    <property type="project" value="UniProtKB-SubCell"/>
</dbReference>
<feature type="transmembrane region" description="Helical" evidence="6">
    <location>
        <begin position="782"/>
        <end position="802"/>
    </location>
</feature>
<keyword evidence="3 6" id="KW-0812">Transmembrane</keyword>